<dbReference type="GO" id="GO:0016746">
    <property type="term" value="F:acyltransferase activity"/>
    <property type="evidence" value="ECO:0007669"/>
    <property type="project" value="UniProtKB-KW"/>
</dbReference>
<dbReference type="PROSITE" id="PS51186">
    <property type="entry name" value="GNAT"/>
    <property type="match status" value="1"/>
</dbReference>
<dbReference type="EC" id="2.3.-.-" evidence="4"/>
<dbReference type="EMBL" id="JBHRXK010000007">
    <property type="protein sequence ID" value="MFC3552067.1"/>
    <property type="molecule type" value="Genomic_DNA"/>
</dbReference>
<dbReference type="InterPro" id="IPR016181">
    <property type="entry name" value="Acyl_CoA_acyltransferase"/>
</dbReference>
<dbReference type="RefSeq" id="WP_386759835.1">
    <property type="nucleotide sequence ID" value="NZ_JBHRXK010000007.1"/>
</dbReference>
<feature type="domain" description="N-acetyltransferase" evidence="3">
    <location>
        <begin position="8"/>
        <end position="156"/>
    </location>
</feature>
<dbReference type="PANTHER" id="PTHR43877:SF2">
    <property type="entry name" value="AMINOALKYLPHOSPHONATE N-ACETYLTRANSFERASE-RELATED"/>
    <property type="match status" value="1"/>
</dbReference>
<keyword evidence="2 4" id="KW-0012">Acyltransferase</keyword>
<protein>
    <submittedName>
        <fullName evidence="4">GNAT family N-acetyltransferase</fullName>
        <ecNumber evidence="4">2.3.-.-</ecNumber>
    </submittedName>
</protein>
<reference evidence="5" key="1">
    <citation type="journal article" date="2019" name="Int. J. Syst. Evol. Microbiol.">
        <title>The Global Catalogue of Microorganisms (GCM) 10K type strain sequencing project: providing services to taxonomists for standard genome sequencing and annotation.</title>
        <authorList>
            <consortium name="The Broad Institute Genomics Platform"/>
            <consortium name="The Broad Institute Genome Sequencing Center for Infectious Disease"/>
            <person name="Wu L."/>
            <person name="Ma J."/>
        </authorList>
    </citation>
    <scope>NUCLEOTIDE SEQUENCE [LARGE SCALE GENOMIC DNA]</scope>
    <source>
        <strain evidence="5">KCTC 42875</strain>
    </source>
</reference>
<name>A0ABV7RTR1_9GAMM</name>
<dbReference type="SUPFAM" id="SSF55729">
    <property type="entry name" value="Acyl-CoA N-acyltransferases (Nat)"/>
    <property type="match status" value="1"/>
</dbReference>
<dbReference type="Proteomes" id="UP001595740">
    <property type="component" value="Unassembled WGS sequence"/>
</dbReference>
<keyword evidence="5" id="KW-1185">Reference proteome</keyword>
<evidence type="ECO:0000313" key="5">
    <source>
        <dbReference type="Proteomes" id="UP001595740"/>
    </source>
</evidence>
<accession>A0ABV7RTR1</accession>
<dbReference type="Pfam" id="PF00583">
    <property type="entry name" value="Acetyltransf_1"/>
    <property type="match status" value="1"/>
</dbReference>
<gene>
    <name evidence="4" type="ORF">ACFOLC_13745</name>
</gene>
<keyword evidence="1 4" id="KW-0808">Transferase</keyword>
<dbReference type="InterPro" id="IPR050832">
    <property type="entry name" value="Bact_Acetyltransf"/>
</dbReference>
<evidence type="ECO:0000256" key="1">
    <source>
        <dbReference type="ARBA" id="ARBA00022679"/>
    </source>
</evidence>
<evidence type="ECO:0000259" key="3">
    <source>
        <dbReference type="PROSITE" id="PS51186"/>
    </source>
</evidence>
<proteinExistence type="predicted"/>
<comment type="caution">
    <text evidence="4">The sequence shown here is derived from an EMBL/GenBank/DDBJ whole genome shotgun (WGS) entry which is preliminary data.</text>
</comment>
<organism evidence="4 5">
    <name type="scientific">Lysobacter cavernae</name>
    <dbReference type="NCBI Taxonomy" id="1685901"/>
    <lineage>
        <taxon>Bacteria</taxon>
        <taxon>Pseudomonadati</taxon>
        <taxon>Pseudomonadota</taxon>
        <taxon>Gammaproteobacteria</taxon>
        <taxon>Lysobacterales</taxon>
        <taxon>Lysobacteraceae</taxon>
        <taxon>Lysobacter</taxon>
    </lineage>
</organism>
<sequence length="159" mass="17599">MRTLATAPAVRRAGPDDLDALVPLFDGYRQFYQQRSDEALAREFLGQRLHRNESIVLLATLDGAPAGFTQLYPMFSSVRAARVWVLNDLYVAAAARRRGVAQALLQAATDFARDGGAIRLELETTGDNREAQALYERTGWQLYDGTLRYHLALTAPAAT</sequence>
<evidence type="ECO:0000313" key="4">
    <source>
        <dbReference type="EMBL" id="MFC3552067.1"/>
    </source>
</evidence>
<evidence type="ECO:0000256" key="2">
    <source>
        <dbReference type="ARBA" id="ARBA00023315"/>
    </source>
</evidence>
<dbReference type="Gene3D" id="3.40.630.30">
    <property type="match status" value="1"/>
</dbReference>
<dbReference type="PANTHER" id="PTHR43877">
    <property type="entry name" value="AMINOALKYLPHOSPHONATE N-ACETYLTRANSFERASE-RELATED-RELATED"/>
    <property type="match status" value="1"/>
</dbReference>
<dbReference type="InterPro" id="IPR000182">
    <property type="entry name" value="GNAT_dom"/>
</dbReference>